<accession>A0A0E9QIN3</accession>
<proteinExistence type="predicted"/>
<reference evidence="1" key="1">
    <citation type="submission" date="2014-11" db="EMBL/GenBank/DDBJ databases">
        <authorList>
            <person name="Amaro Gonzalez C."/>
        </authorList>
    </citation>
    <scope>NUCLEOTIDE SEQUENCE</scope>
</reference>
<dbReference type="AlphaFoldDB" id="A0A0E9QIN3"/>
<evidence type="ECO:0000313" key="1">
    <source>
        <dbReference type="EMBL" id="JAH15938.1"/>
    </source>
</evidence>
<name>A0A0E9QIN3_ANGAN</name>
<reference evidence="1" key="2">
    <citation type="journal article" date="2015" name="Fish Shellfish Immunol.">
        <title>Early steps in the European eel (Anguilla anguilla)-Vibrio vulnificus interaction in the gills: Role of the RtxA13 toxin.</title>
        <authorList>
            <person name="Callol A."/>
            <person name="Pajuelo D."/>
            <person name="Ebbesson L."/>
            <person name="Teles M."/>
            <person name="MacKenzie S."/>
            <person name="Amaro C."/>
        </authorList>
    </citation>
    <scope>NUCLEOTIDE SEQUENCE</scope>
</reference>
<protein>
    <submittedName>
        <fullName evidence="1">Uncharacterized protein</fullName>
    </submittedName>
</protein>
<organism evidence="1">
    <name type="scientific">Anguilla anguilla</name>
    <name type="common">European freshwater eel</name>
    <name type="synonym">Muraena anguilla</name>
    <dbReference type="NCBI Taxonomy" id="7936"/>
    <lineage>
        <taxon>Eukaryota</taxon>
        <taxon>Metazoa</taxon>
        <taxon>Chordata</taxon>
        <taxon>Craniata</taxon>
        <taxon>Vertebrata</taxon>
        <taxon>Euteleostomi</taxon>
        <taxon>Actinopterygii</taxon>
        <taxon>Neopterygii</taxon>
        <taxon>Teleostei</taxon>
        <taxon>Anguilliformes</taxon>
        <taxon>Anguillidae</taxon>
        <taxon>Anguilla</taxon>
    </lineage>
</organism>
<dbReference type="EMBL" id="GBXM01092639">
    <property type="protein sequence ID" value="JAH15938.1"/>
    <property type="molecule type" value="Transcribed_RNA"/>
</dbReference>
<sequence length="26" mass="2839">MPAAVSLCIWIPDGDTDAFCFERHSG</sequence>